<accession>A0ABU9YVK0</accession>
<evidence type="ECO:0000259" key="1">
    <source>
        <dbReference type="PROSITE" id="PS51186"/>
    </source>
</evidence>
<dbReference type="Proteomes" id="UP001410394">
    <property type="component" value="Unassembled WGS sequence"/>
</dbReference>
<dbReference type="EMBL" id="JBDIVE010000002">
    <property type="protein sequence ID" value="MEN3067662.1"/>
    <property type="molecule type" value="Genomic_DNA"/>
</dbReference>
<reference evidence="2 3" key="1">
    <citation type="journal article" date="2018" name="Int. J. Syst. Evol. Microbiol.">
        <title>Uliginosibacterium sediminicola sp. nov., isolated from freshwater sediment.</title>
        <authorList>
            <person name="Hwang W.M."/>
            <person name="Kim S.M."/>
            <person name="Kang K."/>
            <person name="Ahn T.Y."/>
        </authorList>
    </citation>
    <scope>NUCLEOTIDE SEQUENCE [LARGE SCALE GENOMIC DNA]</scope>
    <source>
        <strain evidence="2 3">M1-21</strain>
    </source>
</reference>
<dbReference type="InterPro" id="IPR000182">
    <property type="entry name" value="GNAT_dom"/>
</dbReference>
<gene>
    <name evidence="2" type="ORF">ABDB84_04160</name>
</gene>
<evidence type="ECO:0000313" key="2">
    <source>
        <dbReference type="EMBL" id="MEN3067662.1"/>
    </source>
</evidence>
<organism evidence="2 3">
    <name type="scientific">Uliginosibacterium sediminicola</name>
    <dbReference type="NCBI Taxonomy" id="2024550"/>
    <lineage>
        <taxon>Bacteria</taxon>
        <taxon>Pseudomonadati</taxon>
        <taxon>Pseudomonadota</taxon>
        <taxon>Betaproteobacteria</taxon>
        <taxon>Rhodocyclales</taxon>
        <taxon>Zoogloeaceae</taxon>
        <taxon>Uliginosibacterium</taxon>
    </lineage>
</organism>
<dbReference type="Pfam" id="PF00583">
    <property type="entry name" value="Acetyltransf_1"/>
    <property type="match status" value="1"/>
</dbReference>
<keyword evidence="3" id="KW-1185">Reference proteome</keyword>
<dbReference type="PROSITE" id="PS51186">
    <property type="entry name" value="GNAT"/>
    <property type="match status" value="1"/>
</dbReference>
<dbReference type="InterPro" id="IPR024035">
    <property type="entry name" value="MSMEG_0567_GNAT"/>
</dbReference>
<dbReference type="NCBIfam" id="TIGR04045">
    <property type="entry name" value="MSMEG_0567_GNAT"/>
    <property type="match status" value="1"/>
</dbReference>
<dbReference type="Gene3D" id="3.40.630.30">
    <property type="match status" value="1"/>
</dbReference>
<protein>
    <submittedName>
        <fullName evidence="2">MSMEG_0567/Sll0786 family nitrogen starvation N-acetyltransferase</fullName>
    </submittedName>
</protein>
<dbReference type="InterPro" id="IPR016181">
    <property type="entry name" value="Acyl_CoA_acyltransferase"/>
</dbReference>
<feature type="domain" description="N-acetyltransferase" evidence="1">
    <location>
        <begin position="6"/>
        <end position="181"/>
    </location>
</feature>
<dbReference type="SUPFAM" id="SSF55729">
    <property type="entry name" value="Acyl-CoA N-acyltransferases (Nat)"/>
    <property type="match status" value="1"/>
</dbReference>
<evidence type="ECO:0000313" key="3">
    <source>
        <dbReference type="Proteomes" id="UP001410394"/>
    </source>
</evidence>
<comment type="caution">
    <text evidence="2">The sequence shown here is derived from an EMBL/GenBank/DDBJ whole genome shotgun (WGS) entry which is preliminary data.</text>
</comment>
<proteinExistence type="predicted"/>
<name>A0ABU9YVK0_9RHOO</name>
<sequence>MFAETIDLPTADTLYDEFCALRHDTFSPTEFRIKWVTQDWEAREAYGLRRAVFCVEQGIFLGDDRDAIDERAQLLVATLCIAGMPEQVVGTVRIHREEEDGLPNLWYGSRLAVHAAFRNHGKLGATLIRLAVSSAHALGCETFRAHVQSQNVPLFRRLHWNVMGEETLLGRPHTRMQADLAHYPPCHDPASGFVTLSRVVR</sequence>
<dbReference type="RefSeq" id="WP_345918432.1">
    <property type="nucleotide sequence ID" value="NZ_JBDIVE010000002.1"/>
</dbReference>
<dbReference type="CDD" id="cd04301">
    <property type="entry name" value="NAT_SF"/>
    <property type="match status" value="1"/>
</dbReference>